<dbReference type="EMBL" id="JASSZA010000006">
    <property type="protein sequence ID" value="KAK2107607.1"/>
    <property type="molecule type" value="Genomic_DNA"/>
</dbReference>
<evidence type="ECO:0000313" key="2">
    <source>
        <dbReference type="EMBL" id="KAK2107607.1"/>
    </source>
</evidence>
<comment type="caution">
    <text evidence="2">The sequence shown here is derived from an EMBL/GenBank/DDBJ whole genome shotgun (WGS) entry which is preliminary data.</text>
</comment>
<evidence type="ECO:0000313" key="3">
    <source>
        <dbReference type="Proteomes" id="UP001266305"/>
    </source>
</evidence>
<sequence>MPNANNLGCAAEQRACSMWTELHCTLPRTQLLLRGPGPHLKPKAGSGPLTETEKLLVSTQTATGDRGCSSTTHSTTPRQVAHQKSFFKPEHRDGATVSLVPTGMDIFTALRRQIRTPEGHSRPALVVNSKHPNGFGMTDLALYTMSPKAE</sequence>
<proteinExistence type="predicted"/>
<organism evidence="2 3">
    <name type="scientific">Saguinus oedipus</name>
    <name type="common">Cotton-top tamarin</name>
    <name type="synonym">Oedipomidas oedipus</name>
    <dbReference type="NCBI Taxonomy" id="9490"/>
    <lineage>
        <taxon>Eukaryota</taxon>
        <taxon>Metazoa</taxon>
        <taxon>Chordata</taxon>
        <taxon>Craniata</taxon>
        <taxon>Vertebrata</taxon>
        <taxon>Euteleostomi</taxon>
        <taxon>Mammalia</taxon>
        <taxon>Eutheria</taxon>
        <taxon>Euarchontoglires</taxon>
        <taxon>Primates</taxon>
        <taxon>Haplorrhini</taxon>
        <taxon>Platyrrhini</taxon>
        <taxon>Cebidae</taxon>
        <taxon>Callitrichinae</taxon>
        <taxon>Saguinus</taxon>
    </lineage>
</organism>
<accession>A0ABQ9VEE8</accession>
<feature type="compositionally biased region" description="Polar residues" evidence="1">
    <location>
        <begin position="62"/>
        <end position="78"/>
    </location>
</feature>
<evidence type="ECO:0000256" key="1">
    <source>
        <dbReference type="SAM" id="MobiDB-lite"/>
    </source>
</evidence>
<feature type="region of interest" description="Disordered" evidence="1">
    <location>
        <begin position="62"/>
        <end position="84"/>
    </location>
</feature>
<protein>
    <submittedName>
        <fullName evidence="2">Uncharacterized protein</fullName>
    </submittedName>
</protein>
<dbReference type="Proteomes" id="UP001266305">
    <property type="component" value="Unassembled WGS sequence"/>
</dbReference>
<reference evidence="2 3" key="1">
    <citation type="submission" date="2023-05" db="EMBL/GenBank/DDBJ databases">
        <title>B98-5 Cell Line De Novo Hybrid Assembly: An Optical Mapping Approach.</title>
        <authorList>
            <person name="Kananen K."/>
            <person name="Auerbach J.A."/>
            <person name="Kautto E."/>
            <person name="Blachly J.S."/>
        </authorList>
    </citation>
    <scope>NUCLEOTIDE SEQUENCE [LARGE SCALE GENOMIC DNA]</scope>
    <source>
        <strain evidence="2">B95-8</strain>
        <tissue evidence="2">Cell line</tissue>
    </source>
</reference>
<keyword evidence="3" id="KW-1185">Reference proteome</keyword>
<gene>
    <name evidence="2" type="ORF">P7K49_012772</name>
</gene>
<name>A0ABQ9VEE8_SAGOE</name>